<dbReference type="RefSeq" id="WP_261696884.1">
    <property type="nucleotide sequence ID" value="NZ_CP104694.1"/>
</dbReference>
<accession>A0ABY6BJJ5</accession>
<keyword evidence="8" id="KW-0407">Ion channel</keyword>
<dbReference type="PANTHER" id="PTHR31563">
    <property type="entry name" value="ION CHANNEL POLLUX-RELATED"/>
    <property type="match status" value="1"/>
</dbReference>
<keyword evidence="5 9" id="KW-1133">Transmembrane helix</keyword>
<dbReference type="EMBL" id="CP104694">
    <property type="protein sequence ID" value="UXI69932.1"/>
    <property type="molecule type" value="Genomic_DNA"/>
</dbReference>
<keyword evidence="13" id="KW-1185">Reference proteome</keyword>
<evidence type="ECO:0000256" key="3">
    <source>
        <dbReference type="ARBA" id="ARBA00022448"/>
    </source>
</evidence>
<dbReference type="SUPFAM" id="SSF51735">
    <property type="entry name" value="NAD(P)-binding Rossmann-fold domains"/>
    <property type="match status" value="1"/>
</dbReference>
<evidence type="ECO:0000256" key="2">
    <source>
        <dbReference type="ARBA" id="ARBA00008577"/>
    </source>
</evidence>
<dbReference type="InterPro" id="IPR044849">
    <property type="entry name" value="CASTOR/POLLUX/SYM8-like"/>
</dbReference>
<feature type="transmembrane region" description="Helical" evidence="9">
    <location>
        <begin position="26"/>
        <end position="47"/>
    </location>
</feature>
<proteinExistence type="inferred from homology"/>
<dbReference type="InterPro" id="IPR036721">
    <property type="entry name" value="RCK_C_sf"/>
</dbReference>
<name>A0ABY6BJJ5_9GAMM</name>
<dbReference type="InterPro" id="IPR003148">
    <property type="entry name" value="RCK_N"/>
</dbReference>
<protein>
    <submittedName>
        <fullName evidence="12">NAD-binding protein</fullName>
    </submittedName>
</protein>
<dbReference type="Proteomes" id="UP001064632">
    <property type="component" value="Chromosome"/>
</dbReference>
<sequence length="625" mass="66421">MPQAPITWRDRLRYRWESTLAGKARIPYGPVILACSLCAVLTALVVGLSGDSQLTSATLPLGLIIMTWRSLLDALGLGGGWIVPVLLAVVTIGVLLTAALLTGTLGLALHARTTPRPRRALVVERGHTVVVGWSSKTASVVSSLSQPDGEGELQRVVVLAEQDAIHVEDHLAWNLPDASHRNVVFRRGSARDHGDLRQVSPESANAIVVLADDAGASDGAVLQSVLAITGHPAFRAGSCHVVAELQADMHPAAAALAGGTDTHFVRGDDLVARVLAQSCRQPGISVIYRSLLDRAQAPLVLRDEPALIGRTYREALLANQGYAPLGVVHAGGESQFNPPMRTRLAPGDRLIAIGDQPANALATTPKANRSAILLGARAEPAVERTLLLGWNTRAARLIRELDAAPAAGSDIVVVSNDARVPGQLSGLAQQMTSRRLHHCDGDPSDAALLESLAPADFQQIVVLSPAGTALSQADSVTVMILLHLRHLAEKIGRPLPVISEMLDLHSPSLARLARLDDIVPTTRMIGSLLARVAESRACAPVYASLSSAPAPVIHARLIPSYIRINTAVDFQTLIESAALRGETAIGYRRAALTDDPDRQFGVVFNPDRAEKIRYTTQDQLIVVTS</sequence>
<evidence type="ECO:0000256" key="1">
    <source>
        <dbReference type="ARBA" id="ARBA00004127"/>
    </source>
</evidence>
<dbReference type="InterPro" id="IPR010420">
    <property type="entry name" value="CASTOR/POLLUX/SYM8_dom"/>
</dbReference>
<dbReference type="Gene3D" id="3.30.70.1450">
    <property type="entry name" value="Regulator of K+ conductance, C-terminal domain"/>
    <property type="match status" value="1"/>
</dbReference>
<evidence type="ECO:0000256" key="6">
    <source>
        <dbReference type="ARBA" id="ARBA00023065"/>
    </source>
</evidence>
<dbReference type="InterPro" id="IPR036291">
    <property type="entry name" value="NAD(P)-bd_dom_sf"/>
</dbReference>
<evidence type="ECO:0000256" key="5">
    <source>
        <dbReference type="ARBA" id="ARBA00022989"/>
    </source>
</evidence>
<evidence type="ECO:0000256" key="7">
    <source>
        <dbReference type="ARBA" id="ARBA00023136"/>
    </source>
</evidence>
<dbReference type="Gene3D" id="3.40.50.720">
    <property type="entry name" value="NAD(P)-binding Rossmann-like Domain"/>
    <property type="match status" value="2"/>
</dbReference>
<evidence type="ECO:0000313" key="12">
    <source>
        <dbReference type="EMBL" id="UXI69932.1"/>
    </source>
</evidence>
<dbReference type="SUPFAM" id="SSF116726">
    <property type="entry name" value="TrkA C-terminal domain-like"/>
    <property type="match status" value="1"/>
</dbReference>
<keyword evidence="6" id="KW-0406">Ion transport</keyword>
<feature type="transmembrane region" description="Helical" evidence="9">
    <location>
        <begin position="54"/>
        <end position="71"/>
    </location>
</feature>
<comment type="similarity">
    <text evidence="2">Belongs to the castor/pollux (TC 1.A.1.23) family.</text>
</comment>
<keyword evidence="4 9" id="KW-0812">Transmembrane</keyword>
<feature type="domain" description="CASTOR/POLLUX/SYM8 ion channel conserved" evidence="10">
    <location>
        <begin position="269"/>
        <end position="357"/>
    </location>
</feature>
<evidence type="ECO:0000256" key="9">
    <source>
        <dbReference type="SAM" id="Phobius"/>
    </source>
</evidence>
<evidence type="ECO:0000259" key="10">
    <source>
        <dbReference type="Pfam" id="PF06241"/>
    </source>
</evidence>
<dbReference type="Pfam" id="PF22614">
    <property type="entry name" value="Slo-like_RCK"/>
    <property type="match status" value="1"/>
</dbReference>
<evidence type="ECO:0000256" key="8">
    <source>
        <dbReference type="ARBA" id="ARBA00023303"/>
    </source>
</evidence>
<evidence type="ECO:0000256" key="4">
    <source>
        <dbReference type="ARBA" id="ARBA00022692"/>
    </source>
</evidence>
<evidence type="ECO:0000313" key="13">
    <source>
        <dbReference type="Proteomes" id="UP001064632"/>
    </source>
</evidence>
<comment type="subcellular location">
    <subcellularLocation>
        <location evidence="1">Endomembrane system</location>
        <topology evidence="1">Multi-pass membrane protein</topology>
    </subcellularLocation>
</comment>
<evidence type="ECO:0000259" key="11">
    <source>
        <dbReference type="Pfam" id="PF22614"/>
    </source>
</evidence>
<reference evidence="12" key="1">
    <citation type="submission" date="2022-09" db="EMBL/GenBank/DDBJ databases">
        <title>Tahibacter sp. nov., isolated from a fresh water.</title>
        <authorList>
            <person name="Baek J.H."/>
            <person name="Lee J.K."/>
            <person name="Kim J.M."/>
            <person name="Jeon C.O."/>
        </authorList>
    </citation>
    <scope>NUCLEOTIDE SEQUENCE</scope>
    <source>
        <strain evidence="12">W38</strain>
    </source>
</reference>
<feature type="transmembrane region" description="Helical" evidence="9">
    <location>
        <begin position="83"/>
        <end position="109"/>
    </location>
</feature>
<dbReference type="PANTHER" id="PTHR31563:SF10">
    <property type="entry name" value="ION CHANNEL POLLUX-RELATED"/>
    <property type="match status" value="1"/>
</dbReference>
<keyword evidence="3" id="KW-0813">Transport</keyword>
<dbReference type="Pfam" id="PF06241">
    <property type="entry name" value="Castor_Poll_mid"/>
    <property type="match status" value="1"/>
</dbReference>
<organism evidence="12 13">
    <name type="scientific">Tahibacter amnicola</name>
    <dbReference type="NCBI Taxonomy" id="2976241"/>
    <lineage>
        <taxon>Bacteria</taxon>
        <taxon>Pseudomonadati</taxon>
        <taxon>Pseudomonadota</taxon>
        <taxon>Gammaproteobacteria</taxon>
        <taxon>Lysobacterales</taxon>
        <taxon>Rhodanobacteraceae</taxon>
        <taxon>Tahibacter</taxon>
    </lineage>
</organism>
<gene>
    <name evidence="12" type="ORF">N4264_09990</name>
</gene>
<feature type="domain" description="RCK N-terminal" evidence="11">
    <location>
        <begin position="125"/>
        <end position="215"/>
    </location>
</feature>
<keyword evidence="7 9" id="KW-0472">Membrane</keyword>